<dbReference type="Proteomes" id="UP000030645">
    <property type="component" value="Unassembled WGS sequence"/>
</dbReference>
<protein>
    <recommendedName>
        <fullName evidence="4">SCP domain-containing protein</fullName>
    </recommendedName>
</protein>
<dbReference type="eggNOG" id="KOG3017">
    <property type="taxonomic scope" value="Eukaryota"/>
</dbReference>
<dbReference type="FunFam" id="3.40.33.10:FF:000004">
    <property type="entry name" value="CAP, cysteine-rich secretory protein, antigen 5"/>
    <property type="match status" value="1"/>
</dbReference>
<dbReference type="STRING" id="981085.W9QBP0"/>
<accession>W9QBP0</accession>
<evidence type="ECO:0000256" key="1">
    <source>
        <dbReference type="ARBA" id="ARBA00003143"/>
    </source>
</evidence>
<dbReference type="CDD" id="cd05381">
    <property type="entry name" value="CAP_PR-1"/>
    <property type="match status" value="1"/>
</dbReference>
<dbReference type="AlphaFoldDB" id="W9QBP0"/>
<dbReference type="KEGG" id="mnt:21389179"/>
<dbReference type="SMART" id="SM00198">
    <property type="entry name" value="SCP"/>
    <property type="match status" value="1"/>
</dbReference>
<dbReference type="InterPro" id="IPR001283">
    <property type="entry name" value="CRISP-related"/>
</dbReference>
<dbReference type="PRINTS" id="PR00837">
    <property type="entry name" value="V5TPXLIKE"/>
</dbReference>
<dbReference type="InterPro" id="IPR002413">
    <property type="entry name" value="V5_allergen-like"/>
</dbReference>
<comment type="function">
    <text evidence="1">Probably involved in the defense reaction of plants against pathogens.</text>
</comment>
<feature type="domain" description="SCP" evidence="4">
    <location>
        <begin position="94"/>
        <end position="226"/>
    </location>
</feature>
<dbReference type="InterPro" id="IPR018244">
    <property type="entry name" value="Allrgn_V5/Tpx1_CS"/>
</dbReference>
<dbReference type="EMBL" id="KE343319">
    <property type="protein sequence ID" value="EXB23434.1"/>
    <property type="molecule type" value="Genomic_DNA"/>
</dbReference>
<dbReference type="InterPro" id="IPR035940">
    <property type="entry name" value="CAP_sf"/>
</dbReference>
<keyword evidence="3" id="KW-0472">Membrane</keyword>
<keyword evidence="2" id="KW-0568">Pathogenesis-related protein</keyword>
<dbReference type="GO" id="GO:0005576">
    <property type="term" value="C:extracellular region"/>
    <property type="evidence" value="ECO:0007669"/>
    <property type="project" value="InterPro"/>
</dbReference>
<keyword evidence="6" id="KW-1185">Reference proteome</keyword>
<dbReference type="InterPro" id="IPR014044">
    <property type="entry name" value="CAP_dom"/>
</dbReference>
<keyword evidence="3" id="KW-0812">Transmembrane</keyword>
<evidence type="ECO:0000313" key="6">
    <source>
        <dbReference type="Proteomes" id="UP000030645"/>
    </source>
</evidence>
<dbReference type="OrthoDB" id="337038at2759"/>
<dbReference type="Pfam" id="PF00188">
    <property type="entry name" value="CAP"/>
    <property type="match status" value="1"/>
</dbReference>
<sequence>MANQNKQTLNKSHVPFPPILPLLSDDDESSQSHQHQHQLMPSSAHSLLFVISLIVLLVVVPTSAHLHDSQNVTAPHVHVRLGGRFFRHVRRHMALSRQFVHAHNTVRRQLNQPLLTWDRGLARYARRSASRRFFDCKMVHSYGPYGENIFWGGRDHWTAAEAVESWIREAQFYNPDTNECTPGEMCGHYTQVVWRDTLRVGCARMRCLNGGLLVFCEYDPPGNYINENPFGKVFDDILDPPATSDSPFENLT</sequence>
<dbReference type="PANTHER" id="PTHR10334">
    <property type="entry name" value="CYSTEINE-RICH SECRETORY PROTEIN-RELATED"/>
    <property type="match status" value="1"/>
</dbReference>
<evidence type="ECO:0000313" key="5">
    <source>
        <dbReference type="EMBL" id="EXB23434.1"/>
    </source>
</evidence>
<evidence type="ECO:0000259" key="4">
    <source>
        <dbReference type="SMART" id="SM00198"/>
    </source>
</evidence>
<feature type="transmembrane region" description="Helical" evidence="3">
    <location>
        <begin position="47"/>
        <end position="66"/>
    </location>
</feature>
<proteinExistence type="predicted"/>
<dbReference type="Gene3D" id="3.40.33.10">
    <property type="entry name" value="CAP"/>
    <property type="match status" value="1"/>
</dbReference>
<organism evidence="5 6">
    <name type="scientific">Morus notabilis</name>
    <dbReference type="NCBI Taxonomy" id="981085"/>
    <lineage>
        <taxon>Eukaryota</taxon>
        <taxon>Viridiplantae</taxon>
        <taxon>Streptophyta</taxon>
        <taxon>Embryophyta</taxon>
        <taxon>Tracheophyta</taxon>
        <taxon>Spermatophyta</taxon>
        <taxon>Magnoliopsida</taxon>
        <taxon>eudicotyledons</taxon>
        <taxon>Gunneridae</taxon>
        <taxon>Pentapetalae</taxon>
        <taxon>rosids</taxon>
        <taxon>fabids</taxon>
        <taxon>Rosales</taxon>
        <taxon>Moraceae</taxon>
        <taxon>Moreae</taxon>
        <taxon>Morus</taxon>
    </lineage>
</organism>
<gene>
    <name evidence="5" type="ORF">L484_005724</name>
</gene>
<keyword evidence="3" id="KW-1133">Transmembrane helix</keyword>
<keyword evidence="2" id="KW-0611">Plant defense</keyword>
<dbReference type="PROSITE" id="PS01009">
    <property type="entry name" value="CRISP_1"/>
    <property type="match status" value="1"/>
</dbReference>
<dbReference type="PRINTS" id="PR00838">
    <property type="entry name" value="V5ALLERGEN"/>
</dbReference>
<name>W9QBP0_9ROSA</name>
<evidence type="ECO:0000256" key="2">
    <source>
        <dbReference type="ARBA" id="ARBA00023265"/>
    </source>
</evidence>
<dbReference type="SUPFAM" id="SSF55797">
    <property type="entry name" value="PR-1-like"/>
    <property type="match status" value="1"/>
</dbReference>
<evidence type="ECO:0000256" key="3">
    <source>
        <dbReference type="SAM" id="Phobius"/>
    </source>
</evidence>
<reference evidence="6" key="1">
    <citation type="submission" date="2013-01" db="EMBL/GenBank/DDBJ databases">
        <title>Draft Genome Sequence of a Mulberry Tree, Morus notabilis C.K. Schneid.</title>
        <authorList>
            <person name="He N."/>
            <person name="Zhao S."/>
        </authorList>
    </citation>
    <scope>NUCLEOTIDE SEQUENCE</scope>
</reference>